<dbReference type="RefSeq" id="WP_210658914.1">
    <property type="nucleotide sequence ID" value="NZ_JAGKSP010000005.1"/>
</dbReference>
<name>A0ABS5CDC8_9BACL</name>
<evidence type="ECO:0000313" key="2">
    <source>
        <dbReference type="EMBL" id="MBP3963994.1"/>
    </source>
</evidence>
<dbReference type="InterPro" id="IPR025150">
    <property type="entry name" value="GH123_cat"/>
</dbReference>
<evidence type="ECO:0000313" key="3">
    <source>
        <dbReference type="Proteomes" id="UP000673394"/>
    </source>
</evidence>
<feature type="domain" description="Glycoside hydrolase 123 catalytic" evidence="1">
    <location>
        <begin position="379"/>
        <end position="527"/>
    </location>
</feature>
<dbReference type="Proteomes" id="UP000673394">
    <property type="component" value="Unassembled WGS sequence"/>
</dbReference>
<dbReference type="EMBL" id="JAGKSP010000005">
    <property type="protein sequence ID" value="MBP3963994.1"/>
    <property type="molecule type" value="Genomic_DNA"/>
</dbReference>
<gene>
    <name evidence="2" type="ORF">I8J30_14855</name>
</gene>
<evidence type="ECO:0000259" key="1">
    <source>
        <dbReference type="Pfam" id="PF13320"/>
    </source>
</evidence>
<proteinExistence type="predicted"/>
<comment type="caution">
    <text evidence="2">The sequence shown here is derived from an EMBL/GenBank/DDBJ whole genome shotgun (WGS) entry which is preliminary data.</text>
</comment>
<keyword evidence="3" id="KW-1185">Reference proteome</keyword>
<accession>A0ABS5CDC8</accession>
<organism evidence="2 3">
    <name type="scientific">Paenibacillus lignilyticus</name>
    <dbReference type="NCBI Taxonomy" id="1172615"/>
    <lineage>
        <taxon>Bacteria</taxon>
        <taxon>Bacillati</taxon>
        <taxon>Bacillota</taxon>
        <taxon>Bacilli</taxon>
        <taxon>Bacillales</taxon>
        <taxon>Paenibacillaceae</taxon>
        <taxon>Paenibacillus</taxon>
    </lineage>
</organism>
<protein>
    <submittedName>
        <fullName evidence="2">DUF4091 domain-containing protein</fullName>
    </submittedName>
</protein>
<sequence length="588" mass="66703">MLLSVWAVNDGEKVLKEDLENPNKTGNSVWDGSTIRLFGARNETVAFQVIVEAGREEVTGLYVEMSELVHAEFGECRIENAATLDEDPSNYVGRRIEVFTQHYLYVSPDLGTAPQWFYAESAPPLHRSGWIPDALIPADAKPRLGGQPVHISPRCNQGFWIDVYVPREASLKPGIYRGAVTVRRGEELVAKLPVELQLYDFALPDENHSVTFVYANEMDEYFPDTPDIRDRLRRMAHRHRFDLVGSDVHNNPFDAEALEQYAPYLDGSFFTRENGYEGPGEHVGEGVFPIGMYGGKVLGSEPAEIQREADKWVDYFESMHWPGVYFCYLIDEPLPAKYEWINAQAAIIHASEGSGSKLPLLTTRKFTPEIKGAIDIWCAHTVDPISVQKCAETGDRLWFYNGYRPYHGSIILESEAVDMRVNAWLRWRYGIEGYFIWHGTHWRHNHQGPRGRWNQNVFQYPVTFMYVAKDEAAYYGEDGVHFGNGDGLLFYPGRDPFFREQDRGINGPISSIRMKNLRRGIQDYEYLWLASMGGSRAEADAIAKDAVPTGMHETIADGQASWSSIGSDWDSYRRSVAELIVSSAVEVK</sequence>
<dbReference type="Pfam" id="PF13320">
    <property type="entry name" value="GH123_cat"/>
    <property type="match status" value="1"/>
</dbReference>
<reference evidence="2 3" key="1">
    <citation type="submission" date="2021-04" db="EMBL/GenBank/DDBJ databases">
        <title>Paenibacillus sp. DLE-14 whole genome sequence.</title>
        <authorList>
            <person name="Ham Y.J."/>
        </authorList>
    </citation>
    <scope>NUCLEOTIDE SEQUENCE [LARGE SCALE GENOMIC DNA]</scope>
    <source>
        <strain evidence="2 3">DLE-14</strain>
    </source>
</reference>